<reference evidence="2" key="1">
    <citation type="journal article" date="2014" name="Front. Microbiol.">
        <title>High frequency of phylogenetically diverse reductive dehalogenase-homologous genes in deep subseafloor sedimentary metagenomes.</title>
        <authorList>
            <person name="Kawai M."/>
            <person name="Futagami T."/>
            <person name="Toyoda A."/>
            <person name="Takaki Y."/>
            <person name="Nishi S."/>
            <person name="Hori S."/>
            <person name="Arai W."/>
            <person name="Tsubouchi T."/>
            <person name="Morono Y."/>
            <person name="Uchiyama I."/>
            <person name="Ito T."/>
            <person name="Fujiyama A."/>
            <person name="Inagaki F."/>
            <person name="Takami H."/>
        </authorList>
    </citation>
    <scope>NUCLEOTIDE SEQUENCE</scope>
    <source>
        <strain evidence="2">Expedition CK06-06</strain>
    </source>
</reference>
<dbReference type="AlphaFoldDB" id="X1N1N1"/>
<sequence>VGISEAQLAEEETEAEYPSASSSATITITWRTAPSD</sequence>
<comment type="caution">
    <text evidence="2">The sequence shown here is derived from an EMBL/GenBank/DDBJ whole genome shotgun (WGS) entry which is preliminary data.</text>
</comment>
<evidence type="ECO:0000313" key="2">
    <source>
        <dbReference type="EMBL" id="GAI37453.1"/>
    </source>
</evidence>
<proteinExistence type="predicted"/>
<protein>
    <submittedName>
        <fullName evidence="2">Uncharacterized protein</fullName>
    </submittedName>
</protein>
<dbReference type="EMBL" id="BARV01023500">
    <property type="protein sequence ID" value="GAI37453.1"/>
    <property type="molecule type" value="Genomic_DNA"/>
</dbReference>
<accession>X1N1N1</accession>
<gene>
    <name evidence="2" type="ORF">S06H3_38542</name>
</gene>
<feature type="non-terminal residue" evidence="2">
    <location>
        <position position="1"/>
    </location>
</feature>
<evidence type="ECO:0000256" key="1">
    <source>
        <dbReference type="SAM" id="MobiDB-lite"/>
    </source>
</evidence>
<feature type="region of interest" description="Disordered" evidence="1">
    <location>
        <begin position="1"/>
        <end position="23"/>
    </location>
</feature>
<name>X1N1N1_9ZZZZ</name>
<organism evidence="2">
    <name type="scientific">marine sediment metagenome</name>
    <dbReference type="NCBI Taxonomy" id="412755"/>
    <lineage>
        <taxon>unclassified sequences</taxon>
        <taxon>metagenomes</taxon>
        <taxon>ecological metagenomes</taxon>
    </lineage>
</organism>